<dbReference type="EMBL" id="DQ407910">
    <property type="protein sequence ID" value="ABD65582.1"/>
    <property type="molecule type" value="mRNA"/>
</dbReference>
<proteinExistence type="evidence at transcript level"/>
<evidence type="ECO:0000313" key="1">
    <source>
        <dbReference type="EMBL" id="ABD65582.1"/>
    </source>
</evidence>
<feature type="non-terminal residue" evidence="1">
    <location>
        <position position="1"/>
    </location>
</feature>
<dbReference type="AlphaFoldDB" id="Q207I8"/>
<reference evidence="1" key="1">
    <citation type="submission" date="2006-02" db="EMBL/GenBank/DDBJ databases">
        <title>Channel catfish gene expression after Edwardsiella ictaluri infection.</title>
        <authorList>
            <person name="Yeh H.-Y."/>
            <person name="Klesius P.H."/>
        </authorList>
    </citation>
    <scope>NUCLEOTIDE SEQUENCE</scope>
</reference>
<protein>
    <submittedName>
        <fullName evidence="1">Uncharacterized protein</fullName>
    </submittedName>
</protein>
<accession>Q207I8</accession>
<name>Q207I8_ICTPU</name>
<organism evidence="1">
    <name type="scientific">Ictalurus punctatus</name>
    <name type="common">Channel catfish</name>
    <name type="synonym">Silurus punctatus</name>
    <dbReference type="NCBI Taxonomy" id="7998"/>
    <lineage>
        <taxon>Eukaryota</taxon>
        <taxon>Metazoa</taxon>
        <taxon>Chordata</taxon>
        <taxon>Craniata</taxon>
        <taxon>Vertebrata</taxon>
        <taxon>Euteleostomi</taxon>
        <taxon>Actinopterygii</taxon>
        <taxon>Neopterygii</taxon>
        <taxon>Teleostei</taxon>
        <taxon>Ostariophysi</taxon>
        <taxon>Siluriformes</taxon>
        <taxon>Ictaluridae</taxon>
        <taxon>Ictalurus</taxon>
    </lineage>
</organism>
<sequence>LFIEHAIYVALHIISKAKLQNMIRFIEHAIYVALHIISKLNLASLLASLHNKYIQ</sequence>